<feature type="transmembrane region" description="Helical" evidence="6">
    <location>
        <begin position="246"/>
        <end position="271"/>
    </location>
</feature>
<feature type="transmembrane region" description="Helical" evidence="6">
    <location>
        <begin position="9"/>
        <end position="27"/>
    </location>
</feature>
<gene>
    <name evidence="7" type="ORF">ENL39_03000</name>
</gene>
<name>A0A7V5I0Y7_UNCAE</name>
<evidence type="ECO:0000256" key="2">
    <source>
        <dbReference type="ARBA" id="ARBA00022475"/>
    </source>
</evidence>
<keyword evidence="2" id="KW-1003">Cell membrane</keyword>
<keyword evidence="5 6" id="KW-0472">Membrane</keyword>
<dbReference type="Proteomes" id="UP000886070">
    <property type="component" value="Unassembled WGS sequence"/>
</dbReference>
<evidence type="ECO:0000256" key="1">
    <source>
        <dbReference type="ARBA" id="ARBA00004651"/>
    </source>
</evidence>
<evidence type="ECO:0000256" key="5">
    <source>
        <dbReference type="ARBA" id="ARBA00023136"/>
    </source>
</evidence>
<feature type="transmembrane region" description="Helical" evidence="6">
    <location>
        <begin position="33"/>
        <end position="53"/>
    </location>
</feature>
<keyword evidence="3 6" id="KW-0812">Transmembrane</keyword>
<dbReference type="EMBL" id="DRTT01000090">
    <property type="protein sequence ID" value="HHF98437.1"/>
    <property type="molecule type" value="Genomic_DNA"/>
</dbReference>
<dbReference type="GO" id="GO:0005886">
    <property type="term" value="C:plasma membrane"/>
    <property type="evidence" value="ECO:0007669"/>
    <property type="project" value="UniProtKB-SubCell"/>
</dbReference>
<evidence type="ECO:0000313" key="7">
    <source>
        <dbReference type="EMBL" id="HHF98437.1"/>
    </source>
</evidence>
<dbReference type="Pfam" id="PF02653">
    <property type="entry name" value="BPD_transp_2"/>
    <property type="match status" value="1"/>
</dbReference>
<comment type="caution">
    <text evidence="7">The sequence shown here is derived from an EMBL/GenBank/DDBJ whole genome shotgun (WGS) entry which is preliminary data.</text>
</comment>
<evidence type="ECO:0000256" key="4">
    <source>
        <dbReference type="ARBA" id="ARBA00022989"/>
    </source>
</evidence>
<accession>A0A7V5I0Y7</accession>
<dbReference type="InterPro" id="IPR001851">
    <property type="entry name" value="ABC_transp_permease"/>
</dbReference>
<organism evidence="7">
    <name type="scientific">Aerophobetes bacterium</name>
    <dbReference type="NCBI Taxonomy" id="2030807"/>
    <lineage>
        <taxon>Bacteria</taxon>
        <taxon>Candidatus Aerophobota</taxon>
    </lineage>
</organism>
<feature type="transmembrane region" description="Helical" evidence="6">
    <location>
        <begin position="157"/>
        <end position="177"/>
    </location>
</feature>
<proteinExistence type="predicted"/>
<comment type="subcellular location">
    <subcellularLocation>
        <location evidence="1">Cell membrane</location>
        <topology evidence="1">Multi-pass membrane protein</topology>
    </subcellularLocation>
</comment>
<feature type="transmembrane region" description="Helical" evidence="6">
    <location>
        <begin position="82"/>
        <end position="102"/>
    </location>
</feature>
<evidence type="ECO:0000256" key="6">
    <source>
        <dbReference type="SAM" id="Phobius"/>
    </source>
</evidence>
<feature type="transmembrane region" description="Helical" evidence="6">
    <location>
        <begin position="109"/>
        <end position="127"/>
    </location>
</feature>
<reference evidence="7" key="1">
    <citation type="journal article" date="2020" name="mSystems">
        <title>Genome- and Community-Level Interaction Insights into Carbon Utilization and Element Cycling Functions of Hydrothermarchaeota in Hydrothermal Sediment.</title>
        <authorList>
            <person name="Zhou Z."/>
            <person name="Liu Y."/>
            <person name="Xu W."/>
            <person name="Pan J."/>
            <person name="Luo Z.H."/>
            <person name="Li M."/>
        </authorList>
    </citation>
    <scope>NUCLEOTIDE SEQUENCE [LARGE SCALE GENOMIC DNA]</scope>
    <source>
        <strain evidence="7">HyVt-92</strain>
    </source>
</reference>
<keyword evidence="4 6" id="KW-1133">Transmembrane helix</keyword>
<evidence type="ECO:0000256" key="3">
    <source>
        <dbReference type="ARBA" id="ARBA00022692"/>
    </source>
</evidence>
<protein>
    <submittedName>
        <fullName evidence="7">Branched-chain amino acid ABC transporter permease</fullName>
    </submittedName>
</protein>
<dbReference type="AlphaFoldDB" id="A0A7V5I0Y7"/>
<dbReference type="PANTHER" id="PTHR30482">
    <property type="entry name" value="HIGH-AFFINITY BRANCHED-CHAIN AMINO ACID TRANSPORT SYSTEM PERMEASE"/>
    <property type="match status" value="1"/>
</dbReference>
<dbReference type="GO" id="GO:0015658">
    <property type="term" value="F:branched-chain amino acid transmembrane transporter activity"/>
    <property type="evidence" value="ECO:0007669"/>
    <property type="project" value="InterPro"/>
</dbReference>
<sequence>MRRDLKKGVIFALIVVTAPFIFRYVIFYPLEPLLRAGFFVMLAVSLSLVVGLAGQISLGHGAFFGIGAYTAGIMATKLNLPFFLTIPIGTLSGIIAGFLIGYPVLKLKSYYLALATLIIGIATYEFFKAADSLTGGEMGLYNLPNIQIGKIEFYSPFSHYFIVWSFALLTVFFCDFFSTSPVGKRLKALHSDEEAAECVGIDVFGLKLKVFVFASAIAAFAGTLFAHCSYGTIYPGEFDVGLSIKIITMVVLGGMYSVYGAAMGAVIVSLVPEVIRRIGDFFYMDLTQVTHINDIIFGIILILFMIFSPEGILAKKEEKSA</sequence>
<dbReference type="CDD" id="cd06581">
    <property type="entry name" value="TM_PBP1_LivM_like"/>
    <property type="match status" value="1"/>
</dbReference>
<feature type="transmembrane region" description="Helical" evidence="6">
    <location>
        <begin position="58"/>
        <end position="76"/>
    </location>
</feature>
<dbReference type="PANTHER" id="PTHR30482:SF10">
    <property type="entry name" value="HIGH-AFFINITY BRANCHED-CHAIN AMINO ACID TRANSPORT PROTEIN BRAE"/>
    <property type="match status" value="1"/>
</dbReference>
<feature type="transmembrane region" description="Helical" evidence="6">
    <location>
        <begin position="210"/>
        <end position="234"/>
    </location>
</feature>
<feature type="transmembrane region" description="Helical" evidence="6">
    <location>
        <begin position="292"/>
        <end position="314"/>
    </location>
</feature>
<dbReference type="InterPro" id="IPR043428">
    <property type="entry name" value="LivM-like"/>
</dbReference>